<dbReference type="EMBL" id="AZXY01000010">
    <property type="protein sequence ID" value="KSZ57158.1"/>
    <property type="molecule type" value="Genomic_DNA"/>
</dbReference>
<evidence type="ECO:0000256" key="1">
    <source>
        <dbReference type="ARBA" id="ARBA00006484"/>
    </source>
</evidence>
<proteinExistence type="inferred from homology"/>
<dbReference type="Pfam" id="PF00106">
    <property type="entry name" value="adh_short"/>
    <property type="match status" value="1"/>
</dbReference>
<keyword evidence="2" id="KW-0560">Oxidoreductase</keyword>
<dbReference type="PANTHER" id="PTHR44196">
    <property type="entry name" value="DEHYDROGENASE/REDUCTASE SDR FAMILY MEMBER 7B"/>
    <property type="match status" value="1"/>
</dbReference>
<protein>
    <submittedName>
        <fullName evidence="3">Oxidoreductase</fullName>
    </submittedName>
</protein>
<gene>
    <name evidence="3" type="ORF">Z045_18740</name>
</gene>
<dbReference type="GO" id="GO:0016491">
    <property type="term" value="F:oxidoreductase activity"/>
    <property type="evidence" value="ECO:0007669"/>
    <property type="project" value="UniProtKB-KW"/>
</dbReference>
<dbReference type="Proteomes" id="UP000053060">
    <property type="component" value="Unassembled WGS sequence"/>
</dbReference>
<dbReference type="InterPro" id="IPR002347">
    <property type="entry name" value="SDR_fam"/>
</dbReference>
<dbReference type="AlphaFoldDB" id="A0A0V9UGP0"/>
<name>A0A0V9UGP0_9NOCA</name>
<dbReference type="PROSITE" id="PS00061">
    <property type="entry name" value="ADH_SHORT"/>
    <property type="match status" value="1"/>
</dbReference>
<dbReference type="CDD" id="cd05233">
    <property type="entry name" value="SDR_c"/>
    <property type="match status" value="1"/>
</dbReference>
<comment type="similarity">
    <text evidence="1">Belongs to the short-chain dehydrogenases/reductases (SDR) family.</text>
</comment>
<evidence type="ECO:0000256" key="2">
    <source>
        <dbReference type="ARBA" id="ARBA00023002"/>
    </source>
</evidence>
<dbReference type="SUPFAM" id="SSF51735">
    <property type="entry name" value="NAD(P)-binding Rossmann-fold domains"/>
    <property type="match status" value="1"/>
</dbReference>
<dbReference type="InterPro" id="IPR036291">
    <property type="entry name" value="NAD(P)-bd_dom_sf"/>
</dbReference>
<reference evidence="4" key="1">
    <citation type="submission" date="2015-01" db="EMBL/GenBank/DDBJ databases">
        <title>Draft genome sequence of Rhodococcus pyridinivorans strain KG-16, a hydrocarbon-degrading bacterium.</title>
        <authorList>
            <person name="Aggarwal R.K."/>
            <person name="Dawar C."/>
        </authorList>
    </citation>
    <scope>NUCLEOTIDE SEQUENCE [LARGE SCALE GENOMIC DNA]</scope>
    <source>
        <strain evidence="4">KG-16</strain>
    </source>
</reference>
<accession>A0A0V9UGP0</accession>
<dbReference type="PATRIC" id="fig|1441730.3.peg.3914"/>
<dbReference type="PRINTS" id="PR00081">
    <property type="entry name" value="GDHRDH"/>
</dbReference>
<dbReference type="RefSeq" id="WP_060653199.1">
    <property type="nucleotide sequence ID" value="NZ_AZXY01000010.1"/>
</dbReference>
<comment type="caution">
    <text evidence="3">The sequence shown here is derived from an EMBL/GenBank/DDBJ whole genome shotgun (WGS) entry which is preliminary data.</text>
</comment>
<dbReference type="InterPro" id="IPR020904">
    <property type="entry name" value="Sc_DH/Rdtase_CS"/>
</dbReference>
<dbReference type="GO" id="GO:0016020">
    <property type="term" value="C:membrane"/>
    <property type="evidence" value="ECO:0007669"/>
    <property type="project" value="TreeGrafter"/>
</dbReference>
<dbReference type="Gene3D" id="3.40.50.720">
    <property type="entry name" value="NAD(P)-binding Rossmann-like Domain"/>
    <property type="match status" value="1"/>
</dbReference>
<dbReference type="PANTHER" id="PTHR44196:SF2">
    <property type="entry name" value="SHORT-CHAIN DEHYDROGENASE-RELATED"/>
    <property type="match status" value="1"/>
</dbReference>
<evidence type="ECO:0000313" key="3">
    <source>
        <dbReference type="EMBL" id="KSZ57158.1"/>
    </source>
</evidence>
<reference evidence="3 4" key="2">
    <citation type="journal article" date="2016" name="Genome Announc.">
        <title>Draft Genome Sequence of a Versatile Hydrocarbon-Degrading Bacterium, Rhodococcus pyridinivorans Strain KG-16, Collected from Oil Fields in India.</title>
        <authorList>
            <person name="Aggarwal R.K."/>
            <person name="Dawar C."/>
            <person name="Phanindranath R."/>
            <person name="Mutnuri L."/>
            <person name="Dayal A.M."/>
        </authorList>
    </citation>
    <scope>NUCLEOTIDE SEQUENCE [LARGE SCALE GENOMIC DNA]</scope>
    <source>
        <strain evidence="3 4">KG-16</strain>
    </source>
</reference>
<evidence type="ECO:0000313" key="4">
    <source>
        <dbReference type="Proteomes" id="UP000053060"/>
    </source>
</evidence>
<organism evidence="3 4">
    <name type="scientific">Rhodococcus pyridinivorans KG-16</name>
    <dbReference type="NCBI Taxonomy" id="1441730"/>
    <lineage>
        <taxon>Bacteria</taxon>
        <taxon>Bacillati</taxon>
        <taxon>Actinomycetota</taxon>
        <taxon>Actinomycetes</taxon>
        <taxon>Mycobacteriales</taxon>
        <taxon>Nocardiaceae</taxon>
        <taxon>Rhodococcus</taxon>
    </lineage>
</organism>
<sequence length="263" mass="26979">MNDARPLAVVTGASRGIGRELAALFAADGYDLVLAARSDALDEVAADLRTSGAEVVSVHADLRTPEGVRAVHEAATAGGRVPAAAALNAGVGIGGAFVDAELEDVLSIVDVNVRSTVHLAHLLLNDMLRVGSGRMLVTSSVVSKMPGPYQAVYNASKAFAQSFTDGVRKELDGSGVTLTAMLPGATDTHFFARAGMLDTILGKAPKDDPAHVARDGYAALMRGEANVVPGSVLAKSMAVFGTVAPDAVTSAVHRVLAKPRSGR</sequence>